<protein>
    <recommendedName>
        <fullName evidence="2">Putative carbamate hydrolase RutD</fullName>
        <ecNumber evidence="2">3.5.1.-</ecNumber>
    </recommendedName>
    <alternativeName>
        <fullName evidence="2">Aminohydrolase</fullName>
    </alternativeName>
</protein>
<dbReference type="PRINTS" id="PR00111">
    <property type="entry name" value="ABHYDROLASE"/>
</dbReference>
<evidence type="ECO:0000313" key="4">
    <source>
        <dbReference type="EMBL" id="MBB3934178.1"/>
    </source>
</evidence>
<dbReference type="GO" id="GO:0006212">
    <property type="term" value="P:uracil catabolic process"/>
    <property type="evidence" value="ECO:0007669"/>
    <property type="project" value="UniProtKB-UniRule"/>
</dbReference>
<dbReference type="PANTHER" id="PTHR43433:SF5">
    <property type="entry name" value="AB HYDROLASE-1 DOMAIN-CONTAINING PROTEIN"/>
    <property type="match status" value="1"/>
</dbReference>
<comment type="similarity">
    <text evidence="2">Belongs to the AB hydrolase superfamily. Hydrolase RutD family.</text>
</comment>
<gene>
    <name evidence="2" type="primary">rutD</name>
    <name evidence="4" type="ORF">GGR05_000289</name>
</gene>
<dbReference type="Gene3D" id="3.40.50.1820">
    <property type="entry name" value="alpha/beta hydrolase"/>
    <property type="match status" value="1"/>
</dbReference>
<dbReference type="EMBL" id="JACIDO010000001">
    <property type="protein sequence ID" value="MBB3934178.1"/>
    <property type="molecule type" value="Genomic_DNA"/>
</dbReference>
<dbReference type="SUPFAM" id="SSF53474">
    <property type="entry name" value="alpha/beta-Hydrolases"/>
    <property type="match status" value="1"/>
</dbReference>
<comment type="function">
    <text evidence="2">Involved in pyrimidine catabolism. May facilitate the hydrolysis of carbamate, a reaction that can also occur spontaneously.</text>
</comment>
<dbReference type="EC" id="3.5.1.-" evidence="2"/>
<dbReference type="NCBIfam" id="TIGR03611">
    <property type="entry name" value="RutD"/>
    <property type="match status" value="1"/>
</dbReference>
<dbReference type="RefSeq" id="WP_090958888.1">
    <property type="nucleotide sequence ID" value="NZ_FOOA01000001.1"/>
</dbReference>
<dbReference type="Pfam" id="PF00561">
    <property type="entry name" value="Abhydrolase_1"/>
    <property type="match status" value="1"/>
</dbReference>
<dbReference type="GO" id="GO:0016811">
    <property type="term" value="F:hydrolase activity, acting on carbon-nitrogen (but not peptide) bonds, in linear amides"/>
    <property type="evidence" value="ECO:0007669"/>
    <property type="project" value="InterPro"/>
</dbReference>
<dbReference type="PANTHER" id="PTHR43433">
    <property type="entry name" value="HYDROLASE, ALPHA/BETA FOLD FAMILY PROTEIN"/>
    <property type="match status" value="1"/>
</dbReference>
<feature type="domain" description="AB hydrolase-1" evidence="3">
    <location>
        <begin position="16"/>
        <end position="243"/>
    </location>
</feature>
<proteinExistence type="inferred from homology"/>
<evidence type="ECO:0000259" key="3">
    <source>
        <dbReference type="Pfam" id="PF00561"/>
    </source>
</evidence>
<name>A0A7W6BLG3_9HYPH</name>
<dbReference type="OrthoDB" id="9796770at2"/>
<dbReference type="InterPro" id="IPR050471">
    <property type="entry name" value="AB_hydrolase"/>
</dbReference>
<dbReference type="InterPro" id="IPR000073">
    <property type="entry name" value="AB_hydrolase_1"/>
</dbReference>
<dbReference type="InterPro" id="IPR019913">
    <property type="entry name" value="Pyrimidine_utilisation_RutD"/>
</dbReference>
<keyword evidence="1 2" id="KW-0378">Hydrolase</keyword>
<reference evidence="4 5" key="1">
    <citation type="submission" date="2020-08" db="EMBL/GenBank/DDBJ databases">
        <title>Genomic Encyclopedia of Type Strains, Phase IV (KMG-IV): sequencing the most valuable type-strain genomes for metagenomic binning, comparative biology and taxonomic classification.</title>
        <authorList>
            <person name="Goeker M."/>
        </authorList>
    </citation>
    <scope>NUCLEOTIDE SEQUENCE [LARGE SCALE GENOMIC DNA]</scope>
    <source>
        <strain evidence="4 5">DSM 25024</strain>
    </source>
</reference>
<evidence type="ECO:0000313" key="5">
    <source>
        <dbReference type="Proteomes" id="UP000531216"/>
    </source>
</evidence>
<evidence type="ECO:0000256" key="1">
    <source>
        <dbReference type="ARBA" id="ARBA00022801"/>
    </source>
</evidence>
<dbReference type="Proteomes" id="UP000531216">
    <property type="component" value="Unassembled WGS sequence"/>
</dbReference>
<dbReference type="InterPro" id="IPR029058">
    <property type="entry name" value="AB_hydrolase_fold"/>
</dbReference>
<sequence length="264" mass="28083">MTLHHDVFGRADGGAPTLILSSGLGGSGGYWAPQIEALAPHFRVVTYDHRGTNRSGGAGQDMIAAMADDVLEMAEAIGAEHFHFMGHALGGLIGLDLALRPASPIRSLVLVNAWGRADPHSGRCFDTRITLLERAGVEAFVNAQPLFLYPAAWMAENAARLEAEVAHGIAHFQGRETVLSRIKALRAFDMEARLGEVAVPTLVVAAKDDLLVTYTRSVNLAERIGGARLALADHGAHAVNITEAAWFDAAVVSFFASLEGTRSP</sequence>
<dbReference type="AlphaFoldDB" id="A0A7W6BLG3"/>
<dbReference type="HAMAP" id="MF_00832">
    <property type="entry name" value="RutD"/>
    <property type="match status" value="1"/>
</dbReference>
<evidence type="ECO:0000256" key="2">
    <source>
        <dbReference type="HAMAP-Rule" id="MF_00832"/>
    </source>
</evidence>
<keyword evidence="5" id="KW-1185">Reference proteome</keyword>
<dbReference type="GO" id="GO:0019740">
    <property type="term" value="P:nitrogen utilization"/>
    <property type="evidence" value="ECO:0007669"/>
    <property type="project" value="UniProtKB-UniRule"/>
</dbReference>
<comment type="caution">
    <text evidence="4">The sequence shown here is derived from an EMBL/GenBank/DDBJ whole genome shotgun (WGS) entry which is preliminary data.</text>
</comment>
<organism evidence="4 5">
    <name type="scientific">Aureimonas phyllosphaerae</name>
    <dbReference type="NCBI Taxonomy" id="1166078"/>
    <lineage>
        <taxon>Bacteria</taxon>
        <taxon>Pseudomonadati</taxon>
        <taxon>Pseudomonadota</taxon>
        <taxon>Alphaproteobacteria</taxon>
        <taxon>Hyphomicrobiales</taxon>
        <taxon>Aurantimonadaceae</taxon>
        <taxon>Aureimonas</taxon>
    </lineage>
</organism>
<accession>A0A7W6BLG3</accession>
<comment type="catalytic activity">
    <reaction evidence="2">
        <text>carbamate + 2 H(+) = NH4(+) + CO2</text>
        <dbReference type="Rhea" id="RHEA:15649"/>
        <dbReference type="ChEBI" id="CHEBI:13941"/>
        <dbReference type="ChEBI" id="CHEBI:15378"/>
        <dbReference type="ChEBI" id="CHEBI:16526"/>
        <dbReference type="ChEBI" id="CHEBI:28938"/>
    </reaction>
</comment>